<dbReference type="VEuPathDB" id="FungiDB:VP01_5460g2"/>
<dbReference type="OrthoDB" id="432234at2759"/>
<dbReference type="EMBL" id="LAVV01010676">
    <property type="protein sequence ID" value="KNZ48711.1"/>
    <property type="molecule type" value="Genomic_DNA"/>
</dbReference>
<dbReference type="AlphaFoldDB" id="A0A0L6UJI4"/>
<dbReference type="Proteomes" id="UP000037035">
    <property type="component" value="Unassembled WGS sequence"/>
</dbReference>
<sequence length="52" mass="5410">MVDGVNDAQGATLELANVNLQGCFDVGQVYVACSQDTSLQGLRVCNFSPGCT</sequence>
<protein>
    <submittedName>
        <fullName evidence="1">Uncharacterized protein</fullName>
    </submittedName>
</protein>
<name>A0A0L6UJI4_9BASI</name>
<keyword evidence="2" id="KW-1185">Reference proteome</keyword>
<reference evidence="1 2" key="1">
    <citation type="submission" date="2015-08" db="EMBL/GenBank/DDBJ databases">
        <title>Next Generation Sequencing and Analysis of the Genome of Puccinia sorghi L Schw, the Causal Agent of Maize Common Rust.</title>
        <authorList>
            <person name="Rochi L."/>
            <person name="Burguener G."/>
            <person name="Darino M."/>
            <person name="Turjanski A."/>
            <person name="Kreff E."/>
            <person name="Dieguez M.J."/>
            <person name="Sacco F."/>
        </authorList>
    </citation>
    <scope>NUCLEOTIDE SEQUENCE [LARGE SCALE GENOMIC DNA]</scope>
    <source>
        <strain evidence="1 2">RO10H11247</strain>
    </source>
</reference>
<evidence type="ECO:0000313" key="2">
    <source>
        <dbReference type="Proteomes" id="UP000037035"/>
    </source>
</evidence>
<comment type="caution">
    <text evidence="1">The sequence shown here is derived from an EMBL/GenBank/DDBJ whole genome shotgun (WGS) entry which is preliminary data.</text>
</comment>
<accession>A0A0L6UJI4</accession>
<proteinExistence type="predicted"/>
<gene>
    <name evidence="1" type="ORF">VP01_5460g2</name>
</gene>
<organism evidence="1 2">
    <name type="scientific">Puccinia sorghi</name>
    <dbReference type="NCBI Taxonomy" id="27349"/>
    <lineage>
        <taxon>Eukaryota</taxon>
        <taxon>Fungi</taxon>
        <taxon>Dikarya</taxon>
        <taxon>Basidiomycota</taxon>
        <taxon>Pucciniomycotina</taxon>
        <taxon>Pucciniomycetes</taxon>
        <taxon>Pucciniales</taxon>
        <taxon>Pucciniaceae</taxon>
        <taxon>Puccinia</taxon>
    </lineage>
</organism>
<evidence type="ECO:0000313" key="1">
    <source>
        <dbReference type="EMBL" id="KNZ48711.1"/>
    </source>
</evidence>